<evidence type="ECO:0000256" key="1">
    <source>
        <dbReference type="SAM" id="MobiDB-lite"/>
    </source>
</evidence>
<organism evidence="2 3">
    <name type="scientific">Phytophthora rubi</name>
    <dbReference type="NCBI Taxonomy" id="129364"/>
    <lineage>
        <taxon>Eukaryota</taxon>
        <taxon>Sar</taxon>
        <taxon>Stramenopiles</taxon>
        <taxon>Oomycota</taxon>
        <taxon>Peronosporomycetes</taxon>
        <taxon>Peronosporales</taxon>
        <taxon>Peronosporaceae</taxon>
        <taxon>Phytophthora</taxon>
    </lineage>
</organism>
<protein>
    <submittedName>
        <fullName evidence="2">Uncharacterized protein</fullName>
    </submittedName>
</protein>
<accession>A0A6A3K1X3</accession>
<feature type="region of interest" description="Disordered" evidence="1">
    <location>
        <begin position="1"/>
        <end position="28"/>
    </location>
</feature>
<comment type="caution">
    <text evidence="2">The sequence shown here is derived from an EMBL/GenBank/DDBJ whole genome shotgun (WGS) entry which is preliminary data.</text>
</comment>
<dbReference type="AlphaFoldDB" id="A0A6A3K1X3"/>
<proteinExistence type="predicted"/>
<name>A0A6A3K1X3_9STRA</name>
<reference evidence="2 3" key="1">
    <citation type="submission" date="2018-09" db="EMBL/GenBank/DDBJ databases">
        <title>Genomic investigation of the strawberry pathogen Phytophthora fragariae indicates pathogenicity is determined by transcriptional variation in three key races.</title>
        <authorList>
            <person name="Adams T.M."/>
            <person name="Armitage A.D."/>
            <person name="Sobczyk M.K."/>
            <person name="Bates H.J."/>
            <person name="Dunwell J.M."/>
            <person name="Nellist C.F."/>
            <person name="Harrison R.J."/>
        </authorList>
    </citation>
    <scope>NUCLEOTIDE SEQUENCE [LARGE SCALE GENOMIC DNA]</scope>
    <source>
        <strain evidence="2 3">SCRP249</strain>
    </source>
</reference>
<gene>
    <name evidence="2" type="ORF">PR001_g18481</name>
</gene>
<evidence type="ECO:0000313" key="3">
    <source>
        <dbReference type="Proteomes" id="UP000429607"/>
    </source>
</evidence>
<evidence type="ECO:0000313" key="2">
    <source>
        <dbReference type="EMBL" id="KAE9001590.1"/>
    </source>
</evidence>
<dbReference type="Proteomes" id="UP000429607">
    <property type="component" value="Unassembled WGS sequence"/>
</dbReference>
<sequence length="98" mass="11694">MLIVEPRQKTAGAEKREREEREVNHREEAAVAEARRRLELEMSKLLRDEQNRKEAEIAAESRRHYEERVERDQAEAREWHDQMMLIIASMQRGGPQTL</sequence>
<dbReference type="EMBL" id="QXFV01001631">
    <property type="protein sequence ID" value="KAE9001590.1"/>
    <property type="molecule type" value="Genomic_DNA"/>
</dbReference>